<name>A0A086SWW9_HAPC1</name>
<comment type="caution">
    <text evidence="4">The sequence shown here is derived from an EMBL/GenBank/DDBJ whole genome shotgun (WGS) entry which is preliminary data.</text>
</comment>
<dbReference type="Gene3D" id="4.10.280.10">
    <property type="entry name" value="Helix-loop-helix DNA-binding domain"/>
    <property type="match status" value="1"/>
</dbReference>
<reference evidence="5" key="1">
    <citation type="journal article" date="2014" name="Genome Announc.">
        <title>Genome sequence and annotation of Acremonium chrysogenum, producer of the beta-lactam antibiotic cephalosporin C.</title>
        <authorList>
            <person name="Terfehr D."/>
            <person name="Dahlmann T.A."/>
            <person name="Specht T."/>
            <person name="Zadra I."/>
            <person name="Kuernsteiner H."/>
            <person name="Kueck U."/>
        </authorList>
    </citation>
    <scope>NUCLEOTIDE SEQUENCE [LARGE SCALE GENOMIC DNA]</scope>
    <source>
        <strain evidence="5">ATCC 11550 / CBS 779.69 / DSM 880 / IAM 14645 / JCM 23072 / IMI 49137</strain>
    </source>
</reference>
<organism evidence="4 5">
    <name type="scientific">Hapsidospora chrysogenum (strain ATCC 11550 / CBS 779.69 / DSM 880 / IAM 14645 / JCM 23072 / IMI 49137)</name>
    <name type="common">Acremonium chrysogenum</name>
    <dbReference type="NCBI Taxonomy" id="857340"/>
    <lineage>
        <taxon>Eukaryota</taxon>
        <taxon>Fungi</taxon>
        <taxon>Dikarya</taxon>
        <taxon>Ascomycota</taxon>
        <taxon>Pezizomycotina</taxon>
        <taxon>Sordariomycetes</taxon>
        <taxon>Hypocreomycetidae</taxon>
        <taxon>Hypocreales</taxon>
        <taxon>Bionectriaceae</taxon>
        <taxon>Hapsidospora</taxon>
    </lineage>
</organism>
<feature type="domain" description="BHLH" evidence="3">
    <location>
        <begin position="173"/>
        <end position="254"/>
    </location>
</feature>
<dbReference type="OrthoDB" id="2133190at2759"/>
<feature type="compositionally biased region" description="Basic and acidic residues" evidence="2">
    <location>
        <begin position="114"/>
        <end position="136"/>
    </location>
</feature>
<proteinExistence type="predicted"/>
<dbReference type="Pfam" id="PF00010">
    <property type="entry name" value="HLH"/>
    <property type="match status" value="1"/>
</dbReference>
<dbReference type="STRING" id="857340.A0A086SWW9"/>
<evidence type="ECO:0000256" key="1">
    <source>
        <dbReference type="SAM" id="Coils"/>
    </source>
</evidence>
<sequence>MSPAFFAEKHHQPAFGGPSWSGQPGHDIVLPPYDGSFPKQELFDDVDLSSIPMSILSDPVLEASNLDSVEFGEIVPGPQHTWMVPLDSTPCYPPQTSTAAMDEWTILSQRRHSNFDDAPIREPRASEEGCMREVKRNSSVQQQSPRKRKSVSSAAGSSSPRSSTSPPPSVLQPRKATHNMIEKRYRTNLNDKIAALRDAVPSLRVMVHRMGREAEGLDEGDLLAEAESLGGLAPAHKLNKATVLSKATEYIAHLERNNAVLRRENSHLKNRVAGLEMMVTGRGPGFVGDGGVWGY</sequence>
<evidence type="ECO:0000256" key="2">
    <source>
        <dbReference type="SAM" id="MobiDB-lite"/>
    </source>
</evidence>
<dbReference type="CDD" id="cd11399">
    <property type="entry name" value="bHLHzip_scHMS1_like"/>
    <property type="match status" value="1"/>
</dbReference>
<dbReference type="PANTHER" id="PTHR47336:SF2">
    <property type="entry name" value="TRANSCRIPTION FACTOR HMS1-RELATED"/>
    <property type="match status" value="1"/>
</dbReference>
<dbReference type="SMART" id="SM00353">
    <property type="entry name" value="HLH"/>
    <property type="match status" value="1"/>
</dbReference>
<feature type="compositionally biased region" description="Low complexity" evidence="2">
    <location>
        <begin position="151"/>
        <end position="164"/>
    </location>
</feature>
<dbReference type="AlphaFoldDB" id="A0A086SWW9"/>
<dbReference type="InterPro" id="IPR036638">
    <property type="entry name" value="HLH_DNA-bd_sf"/>
</dbReference>
<dbReference type="EMBL" id="JPKY01000122">
    <property type="protein sequence ID" value="KFH41601.1"/>
    <property type="molecule type" value="Genomic_DNA"/>
</dbReference>
<evidence type="ECO:0000259" key="3">
    <source>
        <dbReference type="PROSITE" id="PS50888"/>
    </source>
</evidence>
<keyword evidence="5" id="KW-1185">Reference proteome</keyword>
<dbReference type="PANTHER" id="PTHR47336">
    <property type="entry name" value="TRANSCRIPTION FACTOR HMS1-RELATED"/>
    <property type="match status" value="1"/>
</dbReference>
<dbReference type="GO" id="GO:0046983">
    <property type="term" value="F:protein dimerization activity"/>
    <property type="evidence" value="ECO:0007669"/>
    <property type="project" value="InterPro"/>
</dbReference>
<protein>
    <submittedName>
        <fullName evidence="4">Sterol regulatory element-binding protein-like protein</fullName>
    </submittedName>
</protein>
<feature type="region of interest" description="Disordered" evidence="2">
    <location>
        <begin position="114"/>
        <end position="175"/>
    </location>
</feature>
<feature type="coiled-coil region" evidence="1">
    <location>
        <begin position="244"/>
        <end position="271"/>
    </location>
</feature>
<dbReference type="HOGENOM" id="CLU_053009_0_0_1"/>
<accession>A0A086SWW9</accession>
<gene>
    <name evidence="4" type="ORF">ACRE_076870</name>
</gene>
<dbReference type="InterPro" id="IPR052099">
    <property type="entry name" value="Regulatory_TF_Diverse"/>
</dbReference>
<keyword evidence="1" id="KW-0175">Coiled coil</keyword>
<dbReference type="PROSITE" id="PS50888">
    <property type="entry name" value="BHLH"/>
    <property type="match status" value="1"/>
</dbReference>
<evidence type="ECO:0000313" key="5">
    <source>
        <dbReference type="Proteomes" id="UP000029964"/>
    </source>
</evidence>
<dbReference type="InterPro" id="IPR011598">
    <property type="entry name" value="bHLH_dom"/>
</dbReference>
<dbReference type="Proteomes" id="UP000029964">
    <property type="component" value="Unassembled WGS sequence"/>
</dbReference>
<evidence type="ECO:0000313" key="4">
    <source>
        <dbReference type="EMBL" id="KFH41601.1"/>
    </source>
</evidence>
<dbReference type="SUPFAM" id="SSF47459">
    <property type="entry name" value="HLH, helix-loop-helix DNA-binding domain"/>
    <property type="match status" value="1"/>
</dbReference>